<feature type="compositionally biased region" description="Acidic residues" evidence="10">
    <location>
        <begin position="581"/>
        <end position="597"/>
    </location>
</feature>
<comment type="catalytic activity">
    <reaction evidence="8">
        <text>L-seryl-[protein] + ATP = O-phospho-L-seryl-[protein] + ADP + H(+)</text>
        <dbReference type="Rhea" id="RHEA:17989"/>
        <dbReference type="Rhea" id="RHEA-COMP:9863"/>
        <dbReference type="Rhea" id="RHEA-COMP:11604"/>
        <dbReference type="ChEBI" id="CHEBI:15378"/>
        <dbReference type="ChEBI" id="CHEBI:29999"/>
        <dbReference type="ChEBI" id="CHEBI:30616"/>
        <dbReference type="ChEBI" id="CHEBI:83421"/>
        <dbReference type="ChEBI" id="CHEBI:456216"/>
        <dbReference type="EC" id="2.7.11.1"/>
    </reaction>
</comment>
<feature type="compositionally biased region" description="Acidic residues" evidence="10">
    <location>
        <begin position="2404"/>
        <end position="2417"/>
    </location>
</feature>
<feature type="compositionally biased region" description="Low complexity" evidence="10">
    <location>
        <begin position="2062"/>
        <end position="2074"/>
    </location>
</feature>
<keyword evidence="2" id="KW-0723">Serine/threonine-protein kinase</keyword>
<evidence type="ECO:0000313" key="13">
    <source>
        <dbReference type="Proteomes" id="UP000037923"/>
    </source>
</evidence>
<feature type="compositionally biased region" description="Gly residues" evidence="10">
    <location>
        <begin position="3230"/>
        <end position="3246"/>
    </location>
</feature>
<feature type="compositionally biased region" description="Polar residues" evidence="10">
    <location>
        <begin position="2529"/>
        <end position="2544"/>
    </location>
</feature>
<evidence type="ECO:0000256" key="8">
    <source>
        <dbReference type="ARBA" id="ARBA00048679"/>
    </source>
</evidence>
<keyword evidence="6 9" id="KW-0067">ATP-binding</keyword>
<dbReference type="EMBL" id="LGTL01000036">
    <property type="protein sequence ID" value="KPA73424.1"/>
    <property type="molecule type" value="Genomic_DNA"/>
</dbReference>
<feature type="compositionally biased region" description="Low complexity" evidence="10">
    <location>
        <begin position="795"/>
        <end position="813"/>
    </location>
</feature>
<feature type="compositionally biased region" description="Low complexity" evidence="10">
    <location>
        <begin position="228"/>
        <end position="245"/>
    </location>
</feature>
<feature type="compositionally biased region" description="Gly residues" evidence="10">
    <location>
        <begin position="3473"/>
        <end position="3485"/>
    </location>
</feature>
<dbReference type="Gene3D" id="1.10.510.10">
    <property type="entry name" value="Transferase(Phosphotransferase) domain 1"/>
    <property type="match status" value="1"/>
</dbReference>
<dbReference type="SUPFAM" id="SSF56112">
    <property type="entry name" value="Protein kinase-like (PK-like)"/>
    <property type="match status" value="1"/>
</dbReference>
<feature type="compositionally biased region" description="Low complexity" evidence="10">
    <location>
        <begin position="2864"/>
        <end position="2886"/>
    </location>
</feature>
<accession>A0A0N0VCT1</accession>
<feature type="compositionally biased region" description="Low complexity" evidence="10">
    <location>
        <begin position="839"/>
        <end position="849"/>
    </location>
</feature>
<feature type="region of interest" description="Disordered" evidence="10">
    <location>
        <begin position="1863"/>
        <end position="1888"/>
    </location>
</feature>
<feature type="compositionally biased region" description="Low complexity" evidence="10">
    <location>
        <begin position="1078"/>
        <end position="1102"/>
    </location>
</feature>
<feature type="compositionally biased region" description="Polar residues" evidence="10">
    <location>
        <begin position="1034"/>
        <end position="1049"/>
    </location>
</feature>
<evidence type="ECO:0000256" key="7">
    <source>
        <dbReference type="ARBA" id="ARBA00047899"/>
    </source>
</evidence>
<reference evidence="12 13" key="1">
    <citation type="submission" date="2015-07" db="EMBL/GenBank/DDBJ databases">
        <title>High-quality genome of monoxenous trypanosomatid Leptomonas pyrrhocoris.</title>
        <authorList>
            <person name="Flegontov P."/>
            <person name="Butenko A."/>
            <person name="Firsov S."/>
            <person name="Vlcek C."/>
            <person name="Logacheva M.D."/>
            <person name="Field M."/>
            <person name="Filatov D."/>
            <person name="Flegontova O."/>
            <person name="Gerasimov E."/>
            <person name="Jackson A.P."/>
            <person name="Kelly S."/>
            <person name="Opperdoes F."/>
            <person name="O'Reilly A."/>
            <person name="Votypka J."/>
            <person name="Yurchenko V."/>
            <person name="Lukes J."/>
        </authorList>
    </citation>
    <scope>NUCLEOTIDE SEQUENCE [LARGE SCALE GENOMIC DNA]</scope>
    <source>
        <strain evidence="12">H10</strain>
    </source>
</reference>
<keyword evidence="4 9" id="KW-0547">Nucleotide-binding</keyword>
<evidence type="ECO:0000256" key="9">
    <source>
        <dbReference type="PROSITE-ProRule" id="PRU10141"/>
    </source>
</evidence>
<feature type="region of interest" description="Disordered" evidence="10">
    <location>
        <begin position="740"/>
        <end position="849"/>
    </location>
</feature>
<protein>
    <recommendedName>
        <fullName evidence="1">non-specific serine/threonine protein kinase</fullName>
        <ecNumber evidence="1">2.7.11.1</ecNumber>
    </recommendedName>
</protein>
<feature type="compositionally biased region" description="Polar residues" evidence="10">
    <location>
        <begin position="3294"/>
        <end position="3335"/>
    </location>
</feature>
<feature type="region of interest" description="Disordered" evidence="10">
    <location>
        <begin position="2322"/>
        <end position="2365"/>
    </location>
</feature>
<feature type="compositionally biased region" description="Low complexity" evidence="10">
    <location>
        <begin position="928"/>
        <end position="947"/>
    </location>
</feature>
<proteinExistence type="predicted"/>
<organism evidence="12 13">
    <name type="scientific">Leptomonas pyrrhocoris</name>
    <name type="common">Firebug parasite</name>
    <dbReference type="NCBI Taxonomy" id="157538"/>
    <lineage>
        <taxon>Eukaryota</taxon>
        <taxon>Discoba</taxon>
        <taxon>Euglenozoa</taxon>
        <taxon>Kinetoplastea</taxon>
        <taxon>Metakinetoplastina</taxon>
        <taxon>Trypanosomatida</taxon>
        <taxon>Trypanosomatidae</taxon>
        <taxon>Leishmaniinae</taxon>
        <taxon>Leptomonas</taxon>
    </lineage>
</organism>
<feature type="compositionally biased region" description="Low complexity" evidence="10">
    <location>
        <begin position="2823"/>
        <end position="2832"/>
    </location>
</feature>
<feature type="compositionally biased region" description="Basic and acidic residues" evidence="10">
    <location>
        <begin position="1437"/>
        <end position="1453"/>
    </location>
</feature>
<dbReference type="Pfam" id="PF00069">
    <property type="entry name" value="Pkinase"/>
    <property type="match status" value="2"/>
</dbReference>
<feature type="region of interest" description="Disordered" evidence="10">
    <location>
        <begin position="536"/>
        <end position="637"/>
    </location>
</feature>
<feature type="compositionally biased region" description="Gly residues" evidence="10">
    <location>
        <begin position="2546"/>
        <end position="2559"/>
    </location>
</feature>
<feature type="compositionally biased region" description="Low complexity" evidence="10">
    <location>
        <begin position="2000"/>
        <end position="2038"/>
    </location>
</feature>
<feature type="compositionally biased region" description="Low complexity" evidence="10">
    <location>
        <begin position="429"/>
        <end position="438"/>
    </location>
</feature>
<feature type="compositionally biased region" description="Low complexity" evidence="10">
    <location>
        <begin position="980"/>
        <end position="1006"/>
    </location>
</feature>
<feature type="region of interest" description="Disordered" evidence="10">
    <location>
        <begin position="649"/>
        <end position="723"/>
    </location>
</feature>
<evidence type="ECO:0000256" key="1">
    <source>
        <dbReference type="ARBA" id="ARBA00012513"/>
    </source>
</evidence>
<dbReference type="PROSITE" id="PS50011">
    <property type="entry name" value="PROTEIN_KINASE_DOM"/>
    <property type="match status" value="2"/>
</dbReference>
<feature type="region of interest" description="Disordered" evidence="10">
    <location>
        <begin position="3198"/>
        <end position="3250"/>
    </location>
</feature>
<dbReference type="GO" id="GO:0035556">
    <property type="term" value="P:intracellular signal transduction"/>
    <property type="evidence" value="ECO:0007669"/>
    <property type="project" value="TreeGrafter"/>
</dbReference>
<feature type="domain" description="Protein kinase" evidence="11">
    <location>
        <begin position="279"/>
        <end position="654"/>
    </location>
</feature>
<dbReference type="OrthoDB" id="243301at2759"/>
<feature type="region of interest" description="Disordered" evidence="10">
    <location>
        <begin position="1210"/>
        <end position="1233"/>
    </location>
</feature>
<feature type="compositionally biased region" description="Low complexity" evidence="10">
    <location>
        <begin position="555"/>
        <end position="564"/>
    </location>
</feature>
<feature type="compositionally biased region" description="Low complexity" evidence="10">
    <location>
        <begin position="448"/>
        <end position="462"/>
    </location>
</feature>
<feature type="region of interest" description="Disordered" evidence="10">
    <location>
        <begin position="123"/>
        <end position="142"/>
    </location>
</feature>
<feature type="region of interest" description="Disordered" evidence="10">
    <location>
        <begin position="1933"/>
        <end position="2049"/>
    </location>
</feature>
<evidence type="ECO:0000256" key="2">
    <source>
        <dbReference type="ARBA" id="ARBA00022527"/>
    </source>
</evidence>
<gene>
    <name evidence="12" type="ORF">ABB37_09868</name>
</gene>
<feature type="compositionally biased region" description="Polar residues" evidence="10">
    <location>
        <begin position="198"/>
        <end position="221"/>
    </location>
</feature>
<feature type="compositionally biased region" description="Low complexity" evidence="10">
    <location>
        <begin position="1019"/>
        <end position="1031"/>
    </location>
</feature>
<feature type="region of interest" description="Disordered" evidence="10">
    <location>
        <begin position="862"/>
        <end position="1102"/>
    </location>
</feature>
<feature type="compositionally biased region" description="Gly residues" evidence="10">
    <location>
        <begin position="1414"/>
        <end position="1423"/>
    </location>
</feature>
<feature type="compositionally biased region" description="Basic and acidic residues" evidence="10">
    <location>
        <begin position="2951"/>
        <end position="2965"/>
    </location>
</feature>
<evidence type="ECO:0000256" key="6">
    <source>
        <dbReference type="ARBA" id="ARBA00022840"/>
    </source>
</evidence>
<feature type="compositionally biased region" description="Low complexity" evidence="10">
    <location>
        <begin position="3432"/>
        <end position="3441"/>
    </location>
</feature>
<feature type="compositionally biased region" description="Low complexity" evidence="10">
    <location>
        <begin position="1454"/>
        <end position="1472"/>
    </location>
</feature>
<feature type="compositionally biased region" description="Low complexity" evidence="10">
    <location>
        <begin position="740"/>
        <end position="751"/>
    </location>
</feature>
<feature type="compositionally biased region" description="Low complexity" evidence="10">
    <location>
        <begin position="1353"/>
        <end position="1366"/>
    </location>
</feature>
<evidence type="ECO:0000259" key="11">
    <source>
        <dbReference type="PROSITE" id="PS50011"/>
    </source>
</evidence>
<feature type="compositionally biased region" description="Polar residues" evidence="10">
    <location>
        <begin position="2250"/>
        <end position="2259"/>
    </location>
</feature>
<dbReference type="PROSITE" id="PS00107">
    <property type="entry name" value="PROTEIN_KINASE_ATP"/>
    <property type="match status" value="1"/>
</dbReference>
<dbReference type="InterPro" id="IPR008271">
    <property type="entry name" value="Ser/Thr_kinase_AS"/>
</dbReference>
<feature type="compositionally biased region" description="Acidic residues" evidence="10">
    <location>
        <begin position="2833"/>
        <end position="2849"/>
    </location>
</feature>
<evidence type="ECO:0000256" key="4">
    <source>
        <dbReference type="ARBA" id="ARBA00022741"/>
    </source>
</evidence>
<comment type="catalytic activity">
    <reaction evidence="7">
        <text>L-threonyl-[protein] + ATP = O-phospho-L-threonyl-[protein] + ADP + H(+)</text>
        <dbReference type="Rhea" id="RHEA:46608"/>
        <dbReference type="Rhea" id="RHEA-COMP:11060"/>
        <dbReference type="Rhea" id="RHEA-COMP:11605"/>
        <dbReference type="ChEBI" id="CHEBI:15378"/>
        <dbReference type="ChEBI" id="CHEBI:30013"/>
        <dbReference type="ChEBI" id="CHEBI:30616"/>
        <dbReference type="ChEBI" id="CHEBI:61977"/>
        <dbReference type="ChEBI" id="CHEBI:456216"/>
        <dbReference type="EC" id="2.7.11.1"/>
    </reaction>
</comment>
<feature type="compositionally biased region" description="Low complexity" evidence="10">
    <location>
        <begin position="106"/>
        <end position="118"/>
    </location>
</feature>
<feature type="compositionally biased region" description="Polar residues" evidence="10">
    <location>
        <begin position="1863"/>
        <end position="1873"/>
    </location>
</feature>
<dbReference type="PROSITE" id="PS00108">
    <property type="entry name" value="PROTEIN_KINASE_ST"/>
    <property type="match status" value="1"/>
</dbReference>
<feature type="region of interest" description="Disordered" evidence="10">
    <location>
        <begin position="37"/>
        <end position="62"/>
    </location>
</feature>
<feature type="compositionally biased region" description="Basic and acidic residues" evidence="10">
    <location>
        <begin position="3021"/>
        <end position="3032"/>
    </location>
</feature>
<feature type="region of interest" description="Disordered" evidence="10">
    <location>
        <begin position="179"/>
        <end position="269"/>
    </location>
</feature>
<dbReference type="GO" id="GO:0005524">
    <property type="term" value="F:ATP binding"/>
    <property type="evidence" value="ECO:0007669"/>
    <property type="project" value="UniProtKB-UniRule"/>
</dbReference>
<feature type="compositionally biased region" description="Low complexity" evidence="10">
    <location>
        <begin position="3048"/>
        <end position="3062"/>
    </location>
</feature>
<feature type="region of interest" description="Disordered" evidence="10">
    <location>
        <begin position="2234"/>
        <end position="2259"/>
    </location>
</feature>
<dbReference type="Gene3D" id="3.30.200.20">
    <property type="entry name" value="Phosphorylase Kinase, domain 1"/>
    <property type="match status" value="1"/>
</dbReference>
<dbReference type="PANTHER" id="PTHR24356:SF1">
    <property type="entry name" value="SERINE_THREONINE-PROTEIN KINASE GREATWALL"/>
    <property type="match status" value="1"/>
</dbReference>
<dbReference type="EC" id="2.7.11.1" evidence="1"/>
<feature type="region of interest" description="Disordered" evidence="10">
    <location>
        <begin position="88"/>
        <end position="118"/>
    </location>
</feature>
<evidence type="ECO:0000313" key="12">
    <source>
        <dbReference type="EMBL" id="KPA73424.1"/>
    </source>
</evidence>
<feature type="compositionally biased region" description="Polar residues" evidence="10">
    <location>
        <begin position="1058"/>
        <end position="1067"/>
    </location>
</feature>
<feature type="binding site" evidence="9">
    <location>
        <position position="309"/>
    </location>
    <ligand>
        <name>ATP</name>
        <dbReference type="ChEBI" id="CHEBI:30616"/>
    </ligand>
</feature>
<feature type="compositionally biased region" description="Low complexity" evidence="10">
    <location>
        <begin position="2567"/>
        <end position="2580"/>
    </location>
</feature>
<feature type="compositionally biased region" description="Polar residues" evidence="10">
    <location>
        <begin position="2939"/>
        <end position="2950"/>
    </location>
</feature>
<dbReference type="GeneID" id="26910151"/>
<feature type="region of interest" description="Disordered" evidence="10">
    <location>
        <begin position="3390"/>
        <end position="3496"/>
    </location>
</feature>
<feature type="compositionally biased region" description="Low complexity" evidence="10">
    <location>
        <begin position="3272"/>
        <end position="3293"/>
    </location>
</feature>
<dbReference type="Proteomes" id="UP000037923">
    <property type="component" value="Unassembled WGS sequence"/>
</dbReference>
<feature type="region of interest" description="Disordered" evidence="10">
    <location>
        <begin position="3094"/>
        <end position="3121"/>
    </location>
</feature>
<evidence type="ECO:0000256" key="10">
    <source>
        <dbReference type="SAM" id="MobiDB-lite"/>
    </source>
</evidence>
<feature type="compositionally biased region" description="Low complexity" evidence="10">
    <location>
        <begin position="906"/>
        <end position="918"/>
    </location>
</feature>
<dbReference type="InterPro" id="IPR050236">
    <property type="entry name" value="Ser_Thr_kinase_AGC"/>
</dbReference>
<feature type="compositionally biased region" description="Basic and acidic residues" evidence="10">
    <location>
        <begin position="2813"/>
        <end position="2822"/>
    </location>
</feature>
<feature type="region of interest" description="Disordered" evidence="10">
    <location>
        <begin position="3272"/>
        <end position="3350"/>
    </location>
</feature>
<feature type="region of interest" description="Disordered" evidence="10">
    <location>
        <begin position="2381"/>
        <end position="2515"/>
    </location>
</feature>
<feature type="region of interest" description="Disordered" evidence="10">
    <location>
        <begin position="1796"/>
        <end position="1820"/>
    </location>
</feature>
<feature type="compositionally biased region" description="Polar residues" evidence="10">
    <location>
        <begin position="539"/>
        <end position="554"/>
    </location>
</feature>
<feature type="compositionally biased region" description="Low complexity" evidence="10">
    <location>
        <begin position="2322"/>
        <end position="2343"/>
    </location>
</feature>
<feature type="compositionally biased region" description="Basic residues" evidence="10">
    <location>
        <begin position="948"/>
        <end position="963"/>
    </location>
</feature>
<feature type="compositionally biased region" description="Basic and acidic residues" evidence="10">
    <location>
        <begin position="2791"/>
        <end position="2800"/>
    </location>
</feature>
<dbReference type="SMART" id="SM00220">
    <property type="entry name" value="S_TKc"/>
    <property type="match status" value="1"/>
</dbReference>
<sequence>MRGFLRRILGRRVSRDDAAADAAVPPLKSLHVHVATSNTHVHRSSDMDDDDDNGDSGYESPGLLDVAAISGLSSPTFSFSSRNATASEVNSPTASRPPLSNAAGPGASDKAVAAGDAAAVARVGTPNEPDGHPTHGGGGSDAAVDDFLNNVIAGNTDVLRKQLAQQKLEAAAEAAAALAAQKPHGNNSTATTAAARSRQGSTQNSFAGGSGPRGSTANTPTCPAEGKALPSQQPSQPSAPAVPAATNNAGSSQAAPPPPHAPSHRHKYVSSAARSLQDYELIAFLGSGTFAEVTLARNKITKEYFAVKKISKQRVKEEGCVERTFTERQLLANLHHPFLVRLCQAFQSQTHLYLVLDFAQGGDLFYLHKQQIWLRSMRRVLVKMQYPYYQSTSSTFAVVQTGSNRASPAPPLLPSSTSCEHEPLHHHLQSSSSSSASPQPHPDHGRVSSPPNAAAAAPSLKSSADDAPRGGPQSLLATPPLRSPPAGATDAAARRGDADPMTTIAAAASHDPAHAHAVRGCGGGGFTTTRTMTGATVTSSAAQTSRSPTTQPAFASSHQHLHSGSGSGGGAAHNARLDGSAADDDEEAETEVSEFDLTDINNSIVGPDEGGWPNTSFGQRPQKQLQQQRRRPPPDFRYYTTDAVDEFDGSASTVAPHHGDGAVVVASPSSTLSGTTPPTTTAAGVTAAADRHAEHETSGVHAAGPQRVSSNGGEDASSVSLNAPSATATTTAAAAFLLRSGASSSSSSTHASKGRYRRHRTGRTSGDAPASNDDDEDAEARKNVKGAVHPGEAMPSSASSSTALTSNAPPTSSGRLPPLRMPAAATRRRLTDGGSATPSSTSLSGETAATAAAGAAARALEGSRHSLSSTSATPVGVGLTDEDNSTGRDGETASAPFTAAKPPPTSLRQQQQQPSLSQRARKLSLDRAALAEATAAGASAVEGSRASAGKHGHHHHHDRRHQHRSSEAKREKKKAKDKTSASAQAGSGATAEDADGDAASAASPSDTTKKSKAKKKKANTVSSTSNSAAEAPSVSGTSVRGPSLTTNAIDTAPGESAAQGSAVSDNNARGGGGGGDEAATTARSPATPAVHPMEASPARQAAAKAAAAHVDLAAPFHQVGMESSETVLREPPPSARFAPDDSHRLPLRLVAFYAVEVALVLQYLHSEGFLYRDLKPENILMRGDGHVMLTDFGVAKYRKGAVIASATGAAAGGGAPAKADNPAATTDGKANSFTGTTQYMSPEMLRGLPHDSRTDWWSYGCVLFEWANGRKAFDGANQFSLFRAIVEDDVKVAADDYRLTVLEVHSRVAQLHYRSEELRMEYEERAARRLRNSRHSAVSAAVVYNRESHSFDVSLLSPPSVPAASPTVDLTAEGESSNEKDGKEERAASPAQQRRQQPTATAASSPSTQSVTHGSGGGSGKGDGPPRRTEQSSLADPRSDDVHAERSGDDKNRNLNSGNTASTTNANESSGSVTGAEAVAALLNDSFAGQRGGGDEGSPPHARLGDSFNTNTLNNTNNSFASVARNSVFSLGGTPTNLSLRLTTTEDGSIAALVSLAAPSALRERQRRERQLQSRRRRARLSCLAIDPLTRDRYIEDALHQMEEAQALLRDLTLKLLDRAMESRLAGADVLEHPFFTCPYVVSQLYYRVYQQRSLAREMRKSGPIAAGSGTHASFTDLTGSMRVDGLSGGSAAHAAAAPAPVSSGGGILHPSIGGSSPAQKSAALRCADSRYGSFAAPSSLRRPDDWRRLFLERRIRALYIPRLRTRDDLRYFPAAVTATGLSAAVEQHRLLKEAKEQQKERLRASKATPMHSSGGTAAAIPSSITGTLSAAHGPLGAAALQAAGEPVVVVPMDAEAAHQIQQLVESSSPSHATSREENDRTASSSAAAAAAVTDSVKSNAEANAVTVQIGGDLRVPAVEHSASPHEVAATTVENFRSNNSNVGGAMPTSTSADGEAAATATRLDAAHPSTEPMPAPRRDDAAADATGHQRNTNSGNHPATSTPSAATTLTPATEAQTTQRAAPAATASTRSPLSPSLPDEDEGEEDKPARGDVVQLMSTAHRAAAAAATNTHTNADDDDTSKDTTAVSRPLVSSNVAAHAPDRGSGPVSRPAVIVAAAAAEPSTSTTTATVEGMSTAGTVYGADNTSLLDSAPTATCEHSITSFISNPKHAATTTTTAESPAANSGGAALASPSHLLDRAATLPQSFVDAALAAAAAAQRKLQQQQPALASVHSSSMVLQRRDAGASHDSLTATSASPSLRRAATAPLEGYGSFNGAPSAVGAGPAAVVAAADGAGGAAPPGGDPIFLIAAEDGSAAAANAGPAATTTVEGDDAGAAAGAPDRNSHNSTEEGTATAAEVNDGGETAPHSAAVALAGGTHDAVNSDEVGDGDGGGGGGYYEQDALAEEPHAEEDEDGQGNVSEGVSEAARTRSPPPRTVDNATSSTDTSLEGQRQQHHRRLASNPLSPDNGAFDASAAPQEGRRRASLVTFLDDQRNVKEAAETAGDHELPRVVPVTRPSAASLDVSAIPSSHDSGLMESTSTDAVGGGDSGEGGGGGVIVPHDPGNDTAAAPNTDTNTNSSGRGGGIGEPSVSSARPLLTQDAHGHYNNSAAAAAAAESRMHAPLDDSTSSGGSGGFGDESLTNPLSSLSSSQTPQDRLLAAPQPQHQLPTSVVSAAEWPSFTTTTADVTAASLSTASPNASPTPAAAAATTTATATAATTAVIGTATTDPARSALGDVDERPADAATAINVVDTSPTSEDALAATCAGHDGFPVDTNGRSDDTVVGEQRNADVADRGARAGAPTPLPPRPRPAEAEEERSAGVAAAAVVDDANDESDGDEGEVDEGGYETSGGDEASDGSSDDGTGSTTSSSSSTSGSSSSTSSDSDEAVSEGERSDTEEGAVTAAAKGGAKGKKKDVSSHSSSKAPFAVAIPPSKPSTSVTQRQGENSSHDGLEEVATHRDDDSDDATSASMSSSLTDSANSTISAASSSSSIPSSHSLSQRSASSSAGKQRGGGGYDARRSLSHDRTRSVSGARLLSSPDERSTATAATSFTGGSESGQLEGVPVDGDAAGGPRSPVAMVPLRVAAGGVNASAAPADSPGRFSGDRLPRRFGTTTTTTTTVATVNSASGSPISGVPWMSRESLSETGYFGDALNPDSANRTDFFGPLTTLPGIAYHLDDETSGASVAGTPLASSANLSVAPEQQQQQPQPQPPSTTASAVRVSPGVGPGSSSSGGGGGGGGPVANAGRYAKTLWTQQQRKRINRELQLQRQEQTSQPPQQQQQQQQPLPSGSTDRNYTDSARSSPLQTGGASQPQQRPYSAMNRAQPSVPTTPVPGSRSAFGTRGDHDEFVGFTFMDRGTNVMMQHAGRTRNNDSFDPFNSANDVNAGSGGNDNDGVHRDLHGRRVGRGSESSAFASPHYPPAPRYQPAPNASSSANTALPGGGGGDHFHNFSFTSPQIMQQYLASAGGAAGGRGGGGAGDGRPSYGQQPRR</sequence>
<feature type="region of interest" description="Disordered" evidence="10">
    <location>
        <begin position="1353"/>
        <end position="1472"/>
    </location>
</feature>
<dbReference type="InterPro" id="IPR011009">
    <property type="entry name" value="Kinase-like_dom_sf"/>
</dbReference>
<dbReference type="InterPro" id="IPR017441">
    <property type="entry name" value="Protein_kinase_ATP_BS"/>
</dbReference>
<feature type="compositionally biased region" description="Low complexity" evidence="10">
    <location>
        <begin position="1388"/>
        <end position="1410"/>
    </location>
</feature>
<feature type="compositionally biased region" description="Basic and acidic residues" evidence="10">
    <location>
        <begin position="689"/>
        <end position="698"/>
    </location>
</feature>
<dbReference type="VEuPathDB" id="TriTrypDB:LpyrH10_36_0110"/>
<feature type="compositionally biased region" description="Basic and acidic residues" evidence="10">
    <location>
        <begin position="1377"/>
        <end position="1387"/>
    </location>
</feature>
<feature type="compositionally biased region" description="Polar residues" evidence="10">
    <location>
        <begin position="2440"/>
        <end position="2453"/>
    </location>
</feature>
<feature type="compositionally biased region" description="Polar residues" evidence="10">
    <location>
        <begin position="3456"/>
        <end position="3468"/>
    </location>
</feature>
<feature type="region of interest" description="Disordered" evidence="10">
    <location>
        <begin position="1487"/>
        <end position="1510"/>
    </location>
</feature>
<dbReference type="InterPro" id="IPR000719">
    <property type="entry name" value="Prot_kinase_dom"/>
</dbReference>
<feature type="compositionally biased region" description="Basic residues" evidence="10">
    <location>
        <begin position="752"/>
        <end position="762"/>
    </location>
</feature>
<feature type="region of interest" description="Disordered" evidence="10">
    <location>
        <begin position="2062"/>
        <end position="2108"/>
    </location>
</feature>
<keyword evidence="5 12" id="KW-0418">Kinase</keyword>
<comment type="caution">
    <text evidence="12">The sequence shown here is derived from an EMBL/GenBank/DDBJ whole genome shotgun (WGS) entry which is preliminary data.</text>
</comment>
<feature type="compositionally biased region" description="Polar residues" evidence="10">
    <location>
        <begin position="1933"/>
        <end position="1953"/>
    </location>
</feature>
<feature type="region of interest" description="Disordered" evidence="10">
    <location>
        <begin position="2791"/>
        <end position="3080"/>
    </location>
</feature>
<feature type="compositionally biased region" description="Low complexity" evidence="10">
    <location>
        <begin position="2970"/>
        <end position="3013"/>
    </location>
</feature>
<dbReference type="FunFam" id="3.30.200.20:FF:000042">
    <property type="entry name" value="Aurora kinase A"/>
    <property type="match status" value="1"/>
</dbReference>
<feature type="domain" description="Protein kinase" evidence="11">
    <location>
        <begin position="1063"/>
        <end position="1338"/>
    </location>
</feature>
<dbReference type="OMA" id="FEWANGR"/>
<feature type="compositionally biased region" description="Low complexity" evidence="10">
    <location>
        <begin position="666"/>
        <end position="688"/>
    </location>
</feature>
<dbReference type="GO" id="GO:0004674">
    <property type="term" value="F:protein serine/threonine kinase activity"/>
    <property type="evidence" value="ECO:0007669"/>
    <property type="project" value="UniProtKB-KW"/>
</dbReference>
<dbReference type="RefSeq" id="XP_015651863.1">
    <property type="nucleotide sequence ID" value="XM_015809531.1"/>
</dbReference>
<dbReference type="PANTHER" id="PTHR24356">
    <property type="entry name" value="SERINE/THREONINE-PROTEIN KINASE"/>
    <property type="match status" value="1"/>
</dbReference>
<keyword evidence="13" id="KW-1185">Reference proteome</keyword>
<feature type="compositionally biased region" description="Polar residues" evidence="10">
    <location>
        <begin position="707"/>
        <end position="723"/>
    </location>
</feature>
<feature type="compositionally biased region" description="Polar residues" evidence="10">
    <location>
        <begin position="1989"/>
        <end position="1999"/>
    </location>
</feature>
<feature type="region of interest" description="Disordered" evidence="10">
    <location>
        <begin position="401"/>
        <end position="496"/>
    </location>
</feature>
<keyword evidence="3" id="KW-0808">Transferase</keyword>
<name>A0A0N0VCT1_LEPPY</name>
<feature type="compositionally biased region" description="Low complexity" evidence="10">
    <location>
        <begin position="2640"/>
        <end position="2657"/>
    </location>
</feature>
<feature type="region of interest" description="Disordered" evidence="10">
    <location>
        <begin position="2527"/>
        <end position="2673"/>
    </location>
</feature>
<evidence type="ECO:0000256" key="3">
    <source>
        <dbReference type="ARBA" id="ARBA00022679"/>
    </source>
</evidence>
<feature type="compositionally biased region" description="Basic and acidic residues" evidence="10">
    <location>
        <begin position="2493"/>
        <end position="2511"/>
    </location>
</feature>
<evidence type="ECO:0000256" key="5">
    <source>
        <dbReference type="ARBA" id="ARBA00022777"/>
    </source>
</evidence>